<reference evidence="2" key="1">
    <citation type="journal article" date="2022" name="bioRxiv">
        <title>Sequencing and chromosome-scale assembly of the giantPleurodeles waltlgenome.</title>
        <authorList>
            <person name="Brown T."/>
            <person name="Elewa A."/>
            <person name="Iarovenko S."/>
            <person name="Subramanian E."/>
            <person name="Araus A.J."/>
            <person name="Petzold A."/>
            <person name="Susuki M."/>
            <person name="Suzuki K.-i.T."/>
            <person name="Hayashi T."/>
            <person name="Toyoda A."/>
            <person name="Oliveira C."/>
            <person name="Osipova E."/>
            <person name="Leigh N.D."/>
            <person name="Simon A."/>
            <person name="Yun M.H."/>
        </authorList>
    </citation>
    <scope>NUCLEOTIDE SEQUENCE</scope>
    <source>
        <strain evidence="2">20211129_DDA</strain>
        <tissue evidence="2">Liver</tissue>
    </source>
</reference>
<evidence type="ECO:0000313" key="2">
    <source>
        <dbReference type="EMBL" id="KAJ1098989.1"/>
    </source>
</evidence>
<dbReference type="AlphaFoldDB" id="A0AAV7M8W7"/>
<accession>A0AAV7M8W7</accession>
<organism evidence="2 3">
    <name type="scientific">Pleurodeles waltl</name>
    <name type="common">Iberian ribbed newt</name>
    <dbReference type="NCBI Taxonomy" id="8319"/>
    <lineage>
        <taxon>Eukaryota</taxon>
        <taxon>Metazoa</taxon>
        <taxon>Chordata</taxon>
        <taxon>Craniata</taxon>
        <taxon>Vertebrata</taxon>
        <taxon>Euteleostomi</taxon>
        <taxon>Amphibia</taxon>
        <taxon>Batrachia</taxon>
        <taxon>Caudata</taxon>
        <taxon>Salamandroidea</taxon>
        <taxon>Salamandridae</taxon>
        <taxon>Pleurodelinae</taxon>
        <taxon>Pleurodeles</taxon>
    </lineage>
</organism>
<gene>
    <name evidence="2" type="ORF">NDU88_004094</name>
</gene>
<feature type="region of interest" description="Disordered" evidence="1">
    <location>
        <begin position="1"/>
        <end position="38"/>
    </location>
</feature>
<evidence type="ECO:0000256" key="1">
    <source>
        <dbReference type="SAM" id="MobiDB-lite"/>
    </source>
</evidence>
<name>A0AAV7M8W7_PLEWA</name>
<dbReference type="Proteomes" id="UP001066276">
    <property type="component" value="Chromosome 10"/>
</dbReference>
<feature type="compositionally biased region" description="Basic and acidic residues" evidence="1">
    <location>
        <begin position="1"/>
        <end position="20"/>
    </location>
</feature>
<comment type="caution">
    <text evidence="2">The sequence shown here is derived from an EMBL/GenBank/DDBJ whole genome shotgun (WGS) entry which is preliminary data.</text>
</comment>
<sequence>MPLCHHAERTLREAESRSSPEHSSCGGVAKTRVRGPSRSPGPLGLLLVSVQLWPSLSSCGKGGCGWEAELLWYPVVLGRFGGAEPPACFPTCSWDIRPPAP</sequence>
<proteinExistence type="predicted"/>
<dbReference type="EMBL" id="JANPWB010000014">
    <property type="protein sequence ID" value="KAJ1098989.1"/>
    <property type="molecule type" value="Genomic_DNA"/>
</dbReference>
<protein>
    <submittedName>
        <fullName evidence="2">Uncharacterized protein</fullName>
    </submittedName>
</protein>
<keyword evidence="3" id="KW-1185">Reference proteome</keyword>
<evidence type="ECO:0000313" key="3">
    <source>
        <dbReference type="Proteomes" id="UP001066276"/>
    </source>
</evidence>